<evidence type="ECO:0000313" key="3">
    <source>
        <dbReference type="Proteomes" id="UP000799436"/>
    </source>
</evidence>
<evidence type="ECO:0000256" key="1">
    <source>
        <dbReference type="SAM" id="Phobius"/>
    </source>
</evidence>
<proteinExistence type="predicted"/>
<accession>A0A6G1KX75</accession>
<feature type="transmembrane region" description="Helical" evidence="1">
    <location>
        <begin position="39"/>
        <end position="60"/>
    </location>
</feature>
<organism evidence="2 3">
    <name type="scientific">Teratosphaeria nubilosa</name>
    <dbReference type="NCBI Taxonomy" id="161662"/>
    <lineage>
        <taxon>Eukaryota</taxon>
        <taxon>Fungi</taxon>
        <taxon>Dikarya</taxon>
        <taxon>Ascomycota</taxon>
        <taxon>Pezizomycotina</taxon>
        <taxon>Dothideomycetes</taxon>
        <taxon>Dothideomycetidae</taxon>
        <taxon>Mycosphaerellales</taxon>
        <taxon>Teratosphaeriaceae</taxon>
        <taxon>Teratosphaeria</taxon>
    </lineage>
</organism>
<keyword evidence="3" id="KW-1185">Reference proteome</keyword>
<protein>
    <submittedName>
        <fullName evidence="2">Uncharacterized protein</fullName>
    </submittedName>
</protein>
<reference evidence="2" key="1">
    <citation type="journal article" date="2020" name="Stud. Mycol.">
        <title>101 Dothideomycetes genomes: a test case for predicting lifestyles and emergence of pathogens.</title>
        <authorList>
            <person name="Haridas S."/>
            <person name="Albert R."/>
            <person name="Binder M."/>
            <person name="Bloem J."/>
            <person name="Labutti K."/>
            <person name="Salamov A."/>
            <person name="Andreopoulos B."/>
            <person name="Baker S."/>
            <person name="Barry K."/>
            <person name="Bills G."/>
            <person name="Bluhm B."/>
            <person name="Cannon C."/>
            <person name="Castanera R."/>
            <person name="Culley D."/>
            <person name="Daum C."/>
            <person name="Ezra D."/>
            <person name="Gonzalez J."/>
            <person name="Henrissat B."/>
            <person name="Kuo A."/>
            <person name="Liang C."/>
            <person name="Lipzen A."/>
            <person name="Lutzoni F."/>
            <person name="Magnuson J."/>
            <person name="Mondo S."/>
            <person name="Nolan M."/>
            <person name="Ohm R."/>
            <person name="Pangilinan J."/>
            <person name="Park H.-J."/>
            <person name="Ramirez L."/>
            <person name="Alfaro M."/>
            <person name="Sun H."/>
            <person name="Tritt A."/>
            <person name="Yoshinaga Y."/>
            <person name="Zwiers L.-H."/>
            <person name="Turgeon B."/>
            <person name="Goodwin S."/>
            <person name="Spatafora J."/>
            <person name="Crous P."/>
            <person name="Grigoriev I."/>
        </authorList>
    </citation>
    <scope>NUCLEOTIDE SEQUENCE</scope>
    <source>
        <strain evidence="2">CBS 116005</strain>
    </source>
</reference>
<sequence length="119" mass="12678">MSPLPKHSMLPSPGHTSPYYNTTSPCTAEDAITASVESFIFTILWLLLTLLGFTIEYICLCDVVNSKGAKVALKTLAFFGAAATAVTEIHLQRGKFWCAHGQGSPSTILDGSGKITDKG</sequence>
<dbReference type="EMBL" id="ML995897">
    <property type="protein sequence ID" value="KAF2765241.1"/>
    <property type="molecule type" value="Genomic_DNA"/>
</dbReference>
<keyword evidence="1" id="KW-0812">Transmembrane</keyword>
<gene>
    <name evidence="2" type="ORF">EJ03DRAFT_355035</name>
</gene>
<keyword evidence="1" id="KW-1133">Transmembrane helix</keyword>
<dbReference type="AlphaFoldDB" id="A0A6G1KX75"/>
<name>A0A6G1KX75_9PEZI</name>
<dbReference type="Proteomes" id="UP000799436">
    <property type="component" value="Unassembled WGS sequence"/>
</dbReference>
<keyword evidence="1" id="KW-0472">Membrane</keyword>
<evidence type="ECO:0000313" key="2">
    <source>
        <dbReference type="EMBL" id="KAF2765241.1"/>
    </source>
</evidence>